<feature type="transmembrane region" description="Helical" evidence="7">
    <location>
        <begin position="61"/>
        <end position="79"/>
    </location>
</feature>
<dbReference type="PANTHER" id="PTHR20855">
    <property type="entry name" value="ADIPOR/PROGESTIN RECEPTOR-RELATED"/>
    <property type="match status" value="1"/>
</dbReference>
<keyword evidence="5" id="KW-0862">Zinc</keyword>
<evidence type="ECO:0000256" key="3">
    <source>
        <dbReference type="ARBA" id="ARBA00022989"/>
    </source>
</evidence>
<dbReference type="Pfam" id="PF03006">
    <property type="entry name" value="HlyIII"/>
    <property type="match status" value="1"/>
</dbReference>
<protein>
    <submittedName>
        <fullName evidence="8">Hemolysin III</fullName>
    </submittedName>
</protein>
<feature type="transmembrane region" description="Helical" evidence="7">
    <location>
        <begin position="99"/>
        <end position="116"/>
    </location>
</feature>
<feature type="transmembrane region" description="Helical" evidence="7">
    <location>
        <begin position="175"/>
        <end position="195"/>
    </location>
</feature>
<keyword evidence="2 7" id="KW-0812">Transmembrane</keyword>
<gene>
    <name evidence="8" type="ORF">SAMN05443377_10741</name>
</gene>
<feature type="binding site" evidence="5">
    <location>
        <position position="208"/>
    </location>
    <ligand>
        <name>Zn(2+)</name>
        <dbReference type="ChEBI" id="CHEBI:29105"/>
    </ligand>
</feature>
<keyword evidence="3 7" id="KW-1133">Transmembrane helix</keyword>
<sequence length="232" mass="25057">MTRSALHHTGTKPAAVPVTAGGVPTKPRLRGWLHAAMTPVMLVAILALMVRTDSRPGRAALAIYLVTALLLFGNSAAYHRIVWSRRVSALLRRFDHSNIALFIAGTYTPLAVLLLTGAPRVTLLGVVWGCALAEVVSRNLWMEAPRMLYTGLYIAMGCAAVGWLPQLWQAGGPAVVLLIAVGGLFYILGAIVYALRKPDPWPSWFGFHELFHTGTVIGALCHFAAIWVAVGR</sequence>
<evidence type="ECO:0000313" key="9">
    <source>
        <dbReference type="Proteomes" id="UP000198815"/>
    </source>
</evidence>
<dbReference type="STRING" id="64702.SAMN05443377_10741"/>
<evidence type="ECO:0000256" key="5">
    <source>
        <dbReference type="PIRSR" id="PIRSR604254-1"/>
    </source>
</evidence>
<evidence type="ECO:0000256" key="2">
    <source>
        <dbReference type="ARBA" id="ARBA00022692"/>
    </source>
</evidence>
<evidence type="ECO:0000313" key="8">
    <source>
        <dbReference type="EMBL" id="SER71666.1"/>
    </source>
</evidence>
<dbReference type="Proteomes" id="UP000198815">
    <property type="component" value="Unassembled WGS sequence"/>
</dbReference>
<evidence type="ECO:0000256" key="1">
    <source>
        <dbReference type="ARBA" id="ARBA00004141"/>
    </source>
</evidence>
<dbReference type="GO" id="GO:0016020">
    <property type="term" value="C:membrane"/>
    <property type="evidence" value="ECO:0007669"/>
    <property type="project" value="UniProtKB-SubCell"/>
</dbReference>
<accession>A0A1H9RFY0</accession>
<feature type="transmembrane region" description="Helical" evidence="7">
    <location>
        <begin position="31"/>
        <end position="49"/>
    </location>
</feature>
<evidence type="ECO:0000256" key="7">
    <source>
        <dbReference type="SAM" id="Phobius"/>
    </source>
</evidence>
<feature type="transmembrane region" description="Helical" evidence="7">
    <location>
        <begin position="210"/>
        <end position="230"/>
    </location>
</feature>
<dbReference type="EMBL" id="FOGZ01000007">
    <property type="protein sequence ID" value="SER71666.1"/>
    <property type="molecule type" value="Genomic_DNA"/>
</dbReference>
<feature type="region of interest" description="Disordered" evidence="6">
    <location>
        <begin position="1"/>
        <end position="22"/>
    </location>
</feature>
<dbReference type="OrthoDB" id="9813689at2"/>
<comment type="subcellular location">
    <subcellularLocation>
        <location evidence="1">Membrane</location>
        <topology evidence="1">Multi-pass membrane protein</topology>
    </subcellularLocation>
</comment>
<dbReference type="AlphaFoldDB" id="A0A1H9RFY0"/>
<keyword evidence="9" id="KW-1185">Reference proteome</keyword>
<reference evidence="8 9" key="1">
    <citation type="submission" date="2016-10" db="EMBL/GenBank/DDBJ databases">
        <authorList>
            <person name="de Groot N.N."/>
        </authorList>
    </citation>
    <scope>NUCLEOTIDE SEQUENCE [LARGE SCALE GENOMIC DNA]</scope>
    <source>
        <strain evidence="8 9">DSM 16859</strain>
    </source>
</reference>
<name>A0A1H9RFY0_9ACTN</name>
<feature type="transmembrane region" description="Helical" evidence="7">
    <location>
        <begin position="147"/>
        <end position="168"/>
    </location>
</feature>
<evidence type="ECO:0000256" key="6">
    <source>
        <dbReference type="SAM" id="MobiDB-lite"/>
    </source>
</evidence>
<proteinExistence type="predicted"/>
<dbReference type="InterPro" id="IPR004254">
    <property type="entry name" value="AdipoR/HlyIII-related"/>
</dbReference>
<feature type="binding site" evidence="5">
    <location>
        <position position="212"/>
    </location>
    <ligand>
        <name>Zn(2+)</name>
        <dbReference type="ChEBI" id="CHEBI:29105"/>
    </ligand>
</feature>
<feature type="binding site" evidence="5">
    <location>
        <position position="79"/>
    </location>
    <ligand>
        <name>Zn(2+)</name>
        <dbReference type="ChEBI" id="CHEBI:29105"/>
    </ligand>
</feature>
<evidence type="ECO:0000256" key="4">
    <source>
        <dbReference type="ARBA" id="ARBA00023136"/>
    </source>
</evidence>
<dbReference type="PANTHER" id="PTHR20855:SF3">
    <property type="entry name" value="LD03007P"/>
    <property type="match status" value="1"/>
</dbReference>
<keyword evidence="4 7" id="KW-0472">Membrane</keyword>
<dbReference type="RefSeq" id="WP_091968552.1">
    <property type="nucleotide sequence ID" value="NZ_FOGZ01000007.1"/>
</dbReference>
<organism evidence="8 9">
    <name type="scientific">Propionibacterium cyclohexanicum</name>
    <dbReference type="NCBI Taxonomy" id="64702"/>
    <lineage>
        <taxon>Bacteria</taxon>
        <taxon>Bacillati</taxon>
        <taxon>Actinomycetota</taxon>
        <taxon>Actinomycetes</taxon>
        <taxon>Propionibacteriales</taxon>
        <taxon>Propionibacteriaceae</taxon>
        <taxon>Propionibacterium</taxon>
    </lineage>
</organism>
<keyword evidence="5" id="KW-0479">Metal-binding</keyword>
<dbReference type="GO" id="GO:0046872">
    <property type="term" value="F:metal ion binding"/>
    <property type="evidence" value="ECO:0007669"/>
    <property type="project" value="UniProtKB-KW"/>
</dbReference>
<feature type="compositionally biased region" description="Basic residues" evidence="6">
    <location>
        <begin position="1"/>
        <end position="10"/>
    </location>
</feature>